<reference evidence="2" key="1">
    <citation type="submission" date="2015-05" db="EMBL/GenBank/DDBJ databases">
        <authorList>
            <consortium name="Pathogen Informatics"/>
        </authorList>
    </citation>
    <scope>NUCLEOTIDE SEQUENCE [LARGE SCALE GENOMIC DNA]</scope>
    <source>
        <strain evidence="2">T1-815</strain>
    </source>
</reference>
<evidence type="ECO:0000313" key="1">
    <source>
        <dbReference type="EMBL" id="CRL36168.1"/>
    </source>
</evidence>
<protein>
    <submittedName>
        <fullName evidence="1">Uncharacterized protein</fullName>
    </submittedName>
</protein>
<organism evidence="1 2">
    <name type="scientific">Agathobacter rectalis</name>
    <dbReference type="NCBI Taxonomy" id="39491"/>
    <lineage>
        <taxon>Bacteria</taxon>
        <taxon>Bacillati</taxon>
        <taxon>Bacillota</taxon>
        <taxon>Clostridia</taxon>
        <taxon>Lachnospirales</taxon>
        <taxon>Lachnospiraceae</taxon>
        <taxon>Agathobacter</taxon>
    </lineage>
</organism>
<gene>
    <name evidence="1" type="ORF">T1815_12671</name>
</gene>
<dbReference type="Proteomes" id="UP000049472">
    <property type="component" value="Unassembled WGS sequence"/>
</dbReference>
<dbReference type="AlphaFoldDB" id="A0A0M6WHU1"/>
<keyword evidence="2" id="KW-1185">Reference proteome</keyword>
<sequence length="75" mass="8852">MIKTEKADFKLKEVISRIGPASYMEVYRSTNEDVELVYKGIRVRAHDEIEDFDSLGVKFIELIDKPRLGMRIWVY</sequence>
<proteinExistence type="predicted"/>
<dbReference type="EMBL" id="CVRQ01000016">
    <property type="protein sequence ID" value="CRL36168.1"/>
    <property type="molecule type" value="Genomic_DNA"/>
</dbReference>
<name>A0A0M6WHU1_9FIRM</name>
<evidence type="ECO:0000313" key="2">
    <source>
        <dbReference type="Proteomes" id="UP000049472"/>
    </source>
</evidence>
<accession>A0A0M6WHU1</accession>
<dbReference type="RefSeq" id="WP_055061562.1">
    <property type="nucleotide sequence ID" value="NZ_CVRQ01000016.1"/>
</dbReference>